<sequence>MTASTIRSFSFGLLLATCIIGIVYYTSMEQTIAKPQERIPKLTEKSAKSFLEEKGYKIVSKQEWAQPQSEQKPDKPVLSQPVPPSNVTITVSAGTTSSDVANALQKQGVIKNTRDFIQYLTDHQLNQKIQIGTYEIKQGMSIVEISNIITQ</sequence>
<dbReference type="Pfam" id="PF02618">
    <property type="entry name" value="YceG"/>
    <property type="match status" value="1"/>
</dbReference>
<dbReference type="STRING" id="284581.AMD01_14380"/>
<dbReference type="InterPro" id="IPR003770">
    <property type="entry name" value="MLTG-like"/>
</dbReference>
<dbReference type="AlphaFoldDB" id="A0A0M0KYM5"/>
<evidence type="ECO:0000313" key="2">
    <source>
        <dbReference type="EMBL" id="KOO43914.1"/>
    </source>
</evidence>
<dbReference type="Gene3D" id="3.30.1490.480">
    <property type="entry name" value="Endolytic murein transglycosylase"/>
    <property type="match status" value="1"/>
</dbReference>
<dbReference type="EMBL" id="LILC01000019">
    <property type="protein sequence ID" value="KOO43914.1"/>
    <property type="molecule type" value="Genomic_DNA"/>
</dbReference>
<dbReference type="RefSeq" id="WP_053402115.1">
    <property type="nucleotide sequence ID" value="NZ_LILC01000019.1"/>
</dbReference>
<dbReference type="OrthoDB" id="2138957at2"/>
<protein>
    <recommendedName>
        <fullName evidence="4">YceG-like family protein</fullName>
    </recommendedName>
</protein>
<keyword evidence="3" id="KW-1185">Reference proteome</keyword>
<evidence type="ECO:0000256" key="1">
    <source>
        <dbReference type="SAM" id="MobiDB-lite"/>
    </source>
</evidence>
<gene>
    <name evidence="2" type="ORF">AMD01_14380</name>
</gene>
<name>A0A0M0KYM5_9BACI</name>
<evidence type="ECO:0000313" key="3">
    <source>
        <dbReference type="Proteomes" id="UP000037558"/>
    </source>
</evidence>
<feature type="region of interest" description="Disordered" evidence="1">
    <location>
        <begin position="62"/>
        <end position="83"/>
    </location>
</feature>
<reference evidence="3" key="1">
    <citation type="submission" date="2015-08" db="EMBL/GenBank/DDBJ databases">
        <title>Fjat-14210 dsm16467.</title>
        <authorList>
            <person name="Liu B."/>
            <person name="Wang J."/>
            <person name="Zhu Y."/>
            <person name="Liu G."/>
            <person name="Chen Q."/>
            <person name="Chen Z."/>
            <person name="Lan J."/>
            <person name="Che J."/>
            <person name="Ge C."/>
            <person name="Shi H."/>
            <person name="Pan Z."/>
            <person name="Liu X."/>
        </authorList>
    </citation>
    <scope>NUCLEOTIDE SEQUENCE [LARGE SCALE GENOMIC DNA]</scope>
    <source>
        <strain evidence="3">DSM 16467</strain>
    </source>
</reference>
<evidence type="ECO:0008006" key="4">
    <source>
        <dbReference type="Google" id="ProtNLM"/>
    </source>
</evidence>
<accession>A0A0M0KYM5</accession>
<proteinExistence type="predicted"/>
<comment type="caution">
    <text evidence="2">The sequence shown here is derived from an EMBL/GenBank/DDBJ whole genome shotgun (WGS) entry which is preliminary data.</text>
</comment>
<dbReference type="Proteomes" id="UP000037558">
    <property type="component" value="Unassembled WGS sequence"/>
</dbReference>
<organism evidence="2 3">
    <name type="scientific">Priestia koreensis</name>
    <dbReference type="NCBI Taxonomy" id="284581"/>
    <lineage>
        <taxon>Bacteria</taxon>
        <taxon>Bacillati</taxon>
        <taxon>Bacillota</taxon>
        <taxon>Bacilli</taxon>
        <taxon>Bacillales</taxon>
        <taxon>Bacillaceae</taxon>
        <taxon>Priestia</taxon>
    </lineage>
</organism>
<dbReference type="PATRIC" id="fig|284581.3.peg.3943"/>